<feature type="compositionally biased region" description="Polar residues" evidence="1">
    <location>
        <begin position="268"/>
        <end position="283"/>
    </location>
</feature>
<dbReference type="Proteomes" id="UP000317536">
    <property type="component" value="Unassembled WGS sequence"/>
</dbReference>
<dbReference type="InterPro" id="IPR010183">
    <property type="entry name" value="Phage_lambda_Bet"/>
</dbReference>
<dbReference type="NCBIfam" id="TIGR01913">
    <property type="entry name" value="bet_lambda"/>
    <property type="match status" value="1"/>
</dbReference>
<dbReference type="GO" id="GO:0003677">
    <property type="term" value="F:DNA binding"/>
    <property type="evidence" value="ECO:0007669"/>
    <property type="project" value="InterPro"/>
</dbReference>
<evidence type="ECO:0000313" key="3">
    <source>
        <dbReference type="Proteomes" id="UP000317536"/>
    </source>
</evidence>
<dbReference type="EMBL" id="VMHJ01000002">
    <property type="protein sequence ID" value="TSJ85696.1"/>
    <property type="molecule type" value="Genomic_DNA"/>
</dbReference>
<comment type="caution">
    <text evidence="2">The sequence shown here is derived from an EMBL/GenBank/DDBJ whole genome shotgun (WGS) entry which is preliminary data.</text>
</comment>
<dbReference type="InterPro" id="IPR018330">
    <property type="entry name" value="RecT_fam"/>
</dbReference>
<proteinExistence type="predicted"/>
<dbReference type="Pfam" id="PF03837">
    <property type="entry name" value="RecT"/>
    <property type="match status" value="1"/>
</dbReference>
<dbReference type="GO" id="GO:0006310">
    <property type="term" value="P:DNA recombination"/>
    <property type="evidence" value="ECO:0007669"/>
    <property type="project" value="InterPro"/>
</dbReference>
<gene>
    <name evidence="2" type="primary">bet</name>
    <name evidence="2" type="ORF">FPK29_04870</name>
</gene>
<sequence>MMGNELTVFKDQEFWNEKQLAALQQMGVSGASNADLAVFLHECQRTGLDPFLHQIYMINRKGKQNIQVGIDGLRLVARRAVDRTGETLSIKEEAWCGKDGKWKEFWAEDEPPLAAKVVLQRGRGMFPAIALYKEYAACKANGQLTGMWKQRPAGQLMKCAEALAIRMAFPQDLSGLHSDDEMDQADSPQDDDVVDAEVVDDSREGAATKAQRQAISALLTQAGVKSSDLAASVLSRMTQRNVKGTADLLYYEAETFLSSRDLFVQRARQTLAQDTQPASPESESATKKEGGDDAR</sequence>
<reference evidence="2 3" key="1">
    <citation type="submission" date="2019-07" db="EMBL/GenBank/DDBJ databases">
        <title>Bifidobacterium asteroides genomes.</title>
        <authorList>
            <person name="Zheng H."/>
        </authorList>
    </citation>
    <scope>NUCLEOTIDE SEQUENCE [LARGE SCALE GENOMIC DNA]</scope>
    <source>
        <strain evidence="2 3">W8111</strain>
    </source>
</reference>
<feature type="compositionally biased region" description="Basic and acidic residues" evidence="1">
    <location>
        <begin position="284"/>
        <end position="295"/>
    </location>
</feature>
<dbReference type="AlphaFoldDB" id="A0A556R9Y9"/>
<evidence type="ECO:0000256" key="1">
    <source>
        <dbReference type="SAM" id="MobiDB-lite"/>
    </source>
</evidence>
<protein>
    <submittedName>
        <fullName evidence="2">Phage recombination protein Bet</fullName>
    </submittedName>
</protein>
<organism evidence="2 3">
    <name type="scientific">Bifidobacterium asteroides</name>
    <dbReference type="NCBI Taxonomy" id="1684"/>
    <lineage>
        <taxon>Bacteria</taxon>
        <taxon>Bacillati</taxon>
        <taxon>Actinomycetota</taxon>
        <taxon>Actinomycetes</taxon>
        <taxon>Bifidobacteriales</taxon>
        <taxon>Bifidobacteriaceae</taxon>
        <taxon>Bifidobacterium</taxon>
    </lineage>
</organism>
<evidence type="ECO:0000313" key="2">
    <source>
        <dbReference type="EMBL" id="TSJ85696.1"/>
    </source>
</evidence>
<name>A0A556R9Y9_9BIFI</name>
<feature type="region of interest" description="Disordered" evidence="1">
    <location>
        <begin position="268"/>
        <end position="295"/>
    </location>
</feature>
<accession>A0A556R9Y9</accession>